<comment type="caution">
    <text evidence="10">The sequence shown here is derived from an EMBL/GenBank/DDBJ whole genome shotgun (WGS) entry which is preliminary data.</text>
</comment>
<dbReference type="PROSITE" id="PS51326">
    <property type="entry name" value="AVIDIN_2"/>
    <property type="match status" value="1"/>
</dbReference>
<protein>
    <recommendedName>
        <fullName evidence="9">Avidin</fullName>
    </recommendedName>
</protein>
<dbReference type="PANTHER" id="PTHR34399:SF3">
    <property type="entry name" value="AVID PROTEIN-RELATED"/>
    <property type="match status" value="1"/>
</dbReference>
<dbReference type="GO" id="GO:0009374">
    <property type="term" value="F:biotin binding"/>
    <property type="evidence" value="ECO:0007669"/>
    <property type="project" value="UniProtKB-UniRule"/>
</dbReference>
<organism evidence="10 11">
    <name type="scientific">Xiphorhynchus elegans</name>
    <name type="common">elegant woodcreeper</name>
    <dbReference type="NCBI Taxonomy" id="269412"/>
    <lineage>
        <taxon>Eukaryota</taxon>
        <taxon>Metazoa</taxon>
        <taxon>Chordata</taxon>
        <taxon>Craniata</taxon>
        <taxon>Vertebrata</taxon>
        <taxon>Euteleostomi</taxon>
        <taxon>Archelosauria</taxon>
        <taxon>Archosauria</taxon>
        <taxon>Dinosauria</taxon>
        <taxon>Saurischia</taxon>
        <taxon>Theropoda</taxon>
        <taxon>Coelurosauria</taxon>
        <taxon>Aves</taxon>
        <taxon>Neognathae</taxon>
        <taxon>Neoaves</taxon>
        <taxon>Telluraves</taxon>
        <taxon>Australaves</taxon>
        <taxon>Passeriformes</taxon>
        <taxon>Dendrocolaptidae</taxon>
        <taxon>Xiphorhynchus</taxon>
    </lineage>
</organism>
<comment type="subunit">
    <text evidence="9">Homotetramer.</text>
</comment>
<reference evidence="10 11" key="1">
    <citation type="submission" date="2019-09" db="EMBL/GenBank/DDBJ databases">
        <title>Bird 10,000 Genomes (B10K) Project - Family phase.</title>
        <authorList>
            <person name="Zhang G."/>
        </authorList>
    </citation>
    <scope>NUCLEOTIDE SEQUENCE [LARGE SCALE GENOMIC DNA]</scope>
    <source>
        <strain evidence="10">OUT-0059</strain>
        <tissue evidence="10">Muscle</tissue>
    </source>
</reference>
<keyword evidence="7 9" id="KW-0092">Biotin</keyword>
<evidence type="ECO:0000313" key="11">
    <source>
        <dbReference type="Proteomes" id="UP000551443"/>
    </source>
</evidence>
<dbReference type="GO" id="GO:0005576">
    <property type="term" value="C:extracellular region"/>
    <property type="evidence" value="ECO:0007669"/>
    <property type="project" value="UniProtKB-SubCell"/>
</dbReference>
<dbReference type="AlphaFoldDB" id="A0A7L3PT39"/>
<feature type="disulfide bond" evidence="8">
    <location>
        <begin position="2"/>
        <end position="81"/>
    </location>
</feature>
<dbReference type="InterPro" id="IPR005468">
    <property type="entry name" value="Avidin/str"/>
</dbReference>
<evidence type="ECO:0000256" key="3">
    <source>
        <dbReference type="ARBA" id="ARBA00022525"/>
    </source>
</evidence>
<evidence type="ECO:0000256" key="4">
    <source>
        <dbReference type="ARBA" id="ARBA00022729"/>
    </source>
</evidence>
<dbReference type="SUPFAM" id="SSF50876">
    <property type="entry name" value="Avidin/streptavidin"/>
    <property type="match status" value="1"/>
</dbReference>
<dbReference type="InterPro" id="IPR036896">
    <property type="entry name" value="Avidin-like_sf"/>
</dbReference>
<dbReference type="PANTHER" id="PTHR34399">
    <property type="entry name" value="AVIDIN-RELATED"/>
    <property type="match status" value="1"/>
</dbReference>
<evidence type="ECO:0000256" key="2">
    <source>
        <dbReference type="ARBA" id="ARBA00006297"/>
    </source>
</evidence>
<dbReference type="Gene3D" id="2.40.128.30">
    <property type="entry name" value="Avidin-like"/>
    <property type="match status" value="1"/>
</dbReference>
<evidence type="ECO:0000313" key="10">
    <source>
        <dbReference type="EMBL" id="NXU94436.1"/>
    </source>
</evidence>
<proteinExistence type="inferred from homology"/>
<accession>A0A7L3PT39</accession>
<keyword evidence="5 8" id="KW-1015">Disulfide bond</keyword>
<evidence type="ECO:0000256" key="1">
    <source>
        <dbReference type="ARBA" id="ARBA00004613"/>
    </source>
</evidence>
<dbReference type="PRINTS" id="PR00709">
    <property type="entry name" value="AVIDIN"/>
</dbReference>
<keyword evidence="6 9" id="KW-0325">Glycoprotein</keyword>
<comment type="subcellular location">
    <subcellularLocation>
        <location evidence="1 9">Secreted</location>
    </subcellularLocation>
</comment>
<dbReference type="InterPro" id="IPR005469">
    <property type="entry name" value="Avidin"/>
</dbReference>
<name>A0A7L3PT39_9DEND</name>
<evidence type="ECO:0000256" key="6">
    <source>
        <dbReference type="ARBA" id="ARBA00023180"/>
    </source>
</evidence>
<dbReference type="Proteomes" id="UP000551443">
    <property type="component" value="Unassembled WGS sequence"/>
</dbReference>
<dbReference type="InterPro" id="IPR051764">
    <property type="entry name" value="Avidin/Streptavidin-rel"/>
</dbReference>
<feature type="non-terminal residue" evidence="10">
    <location>
        <position position="1"/>
    </location>
</feature>
<feature type="non-terminal residue" evidence="10">
    <location>
        <position position="111"/>
    </location>
</feature>
<comment type="similarity">
    <text evidence="2 9">Belongs to the avidin/streptavidin family.</text>
</comment>
<keyword evidence="3 9" id="KW-0964">Secreted</keyword>
<keyword evidence="11" id="KW-1185">Reference proteome</keyword>
<gene>
    <name evidence="10" type="primary">Avd_3</name>
    <name evidence="10" type="ORF">XIPELE_R09965</name>
</gene>
<keyword evidence="4 9" id="KW-0732">Signal</keyword>
<evidence type="ECO:0000256" key="8">
    <source>
        <dbReference type="PIRSR" id="PIRSR605468-51"/>
    </source>
</evidence>
<evidence type="ECO:0000256" key="5">
    <source>
        <dbReference type="ARBA" id="ARBA00023157"/>
    </source>
</evidence>
<sequence>QCILAGDWQNDLGSNMTIHLVDEKGSFTGTYNTSVSATRKKILPSPLLGFQHLKNPIGQPTFGFTVNWTFSDSITVFTGQCLVDENGEEVLRTMWLLRLHVNNIENDWKGT</sequence>
<dbReference type="Pfam" id="PF01382">
    <property type="entry name" value="Avidin"/>
    <property type="match status" value="1"/>
</dbReference>
<evidence type="ECO:0000256" key="7">
    <source>
        <dbReference type="ARBA" id="ARBA00023267"/>
    </source>
</evidence>
<evidence type="ECO:0000256" key="9">
    <source>
        <dbReference type="RuleBase" id="RU369114"/>
    </source>
</evidence>
<comment type="function">
    <text evidence="9">Forms a strong non-covalent specific complex with biotin.</text>
</comment>
<dbReference type="EMBL" id="VZUH01087435">
    <property type="protein sequence ID" value="NXU94436.1"/>
    <property type="molecule type" value="Genomic_DNA"/>
</dbReference>